<dbReference type="InterPro" id="IPR035396">
    <property type="entry name" value="Bac_rhamnosid6H"/>
</dbReference>
<accession>A0ABP9B696</accession>
<comment type="caution">
    <text evidence="2">The sequence shown here is derived from an EMBL/GenBank/DDBJ whole genome shotgun (WGS) entry which is preliminary data.</text>
</comment>
<proteinExistence type="predicted"/>
<gene>
    <name evidence="2" type="ORF">GCM10023231_18660</name>
</gene>
<dbReference type="EMBL" id="BAABIQ010000029">
    <property type="protein sequence ID" value="GAA4791030.1"/>
    <property type="molecule type" value="Genomic_DNA"/>
</dbReference>
<reference evidence="3" key="1">
    <citation type="journal article" date="2019" name="Int. J. Syst. Evol. Microbiol.">
        <title>The Global Catalogue of Microorganisms (GCM) 10K type strain sequencing project: providing services to taxonomists for standard genome sequencing and annotation.</title>
        <authorList>
            <consortium name="The Broad Institute Genomics Platform"/>
            <consortium name="The Broad Institute Genome Sequencing Center for Infectious Disease"/>
            <person name="Wu L."/>
            <person name="Ma J."/>
        </authorList>
    </citation>
    <scope>NUCLEOTIDE SEQUENCE [LARGE SCALE GENOMIC DNA]</scope>
    <source>
        <strain evidence="3">JCM 18200</strain>
    </source>
</reference>
<dbReference type="InterPro" id="IPR012341">
    <property type="entry name" value="6hp_glycosidase-like_sf"/>
</dbReference>
<dbReference type="SUPFAM" id="SSF48208">
    <property type="entry name" value="Six-hairpin glycosidases"/>
    <property type="match status" value="1"/>
</dbReference>
<name>A0ABP9B696_9SPHI</name>
<feature type="domain" description="Alpha-L-rhamnosidase six-hairpin glycosidase" evidence="1">
    <location>
        <begin position="394"/>
        <end position="508"/>
    </location>
</feature>
<organism evidence="2 3">
    <name type="scientific">Olivibacter ginsenosidimutans</name>
    <dbReference type="NCBI Taxonomy" id="1176537"/>
    <lineage>
        <taxon>Bacteria</taxon>
        <taxon>Pseudomonadati</taxon>
        <taxon>Bacteroidota</taxon>
        <taxon>Sphingobacteriia</taxon>
        <taxon>Sphingobacteriales</taxon>
        <taxon>Sphingobacteriaceae</taxon>
        <taxon>Olivibacter</taxon>
    </lineage>
</organism>
<dbReference type="InterPro" id="IPR008928">
    <property type="entry name" value="6-hairpin_glycosidase_sf"/>
</dbReference>
<evidence type="ECO:0000313" key="2">
    <source>
        <dbReference type="EMBL" id="GAA4791030.1"/>
    </source>
</evidence>
<evidence type="ECO:0000259" key="1">
    <source>
        <dbReference type="Pfam" id="PF17389"/>
    </source>
</evidence>
<dbReference type="Proteomes" id="UP001501411">
    <property type="component" value="Unassembled WGS sequence"/>
</dbReference>
<keyword evidence="3" id="KW-1185">Reference proteome</keyword>
<dbReference type="Gene3D" id="1.50.10.10">
    <property type="match status" value="1"/>
</dbReference>
<evidence type="ECO:0000313" key="3">
    <source>
        <dbReference type="Proteomes" id="UP001501411"/>
    </source>
</evidence>
<dbReference type="Gene3D" id="2.60.420.10">
    <property type="entry name" value="Maltose phosphorylase, domain 3"/>
    <property type="match status" value="1"/>
</dbReference>
<dbReference type="Pfam" id="PF17389">
    <property type="entry name" value="Bac_rhamnosid6H"/>
    <property type="match status" value="1"/>
</dbReference>
<sequence length="832" mass="93904">MSATVNVIIFSFLLFYTNFCRAQQSPYVKHDRATKIVHMTVPDQQLSLDIDYAQGCVLKQVYIKGKPVLSNAGAYTGVTTANGDSFSSHDASPVQLSERENSLILRGIVYGNDDINVNEEWHFIVQNGAIRWDIIRTYQNEATLEETAFPTWNFTDLSIWKGGIMDNGGMVWCKYLNQVNDTYGVHTGGVTFWNPDTGDGFKIDANASDGKAVAAAYSHNTQGAFTCTQSVTDQPLQQRYHLSRFVSQKSNVFAPFPVSKGTVKLSLNLSYVDYDEVYSRGKLAGIDAVAVRELMNTTARYGVVDNAIVGANGWLTNWKCLHEPFFAQIALALNDDNYTKNLAATLDQERDEAVSTDGRVLSRWHDVPGDEIPGTYNTKTGYYEAKWGYTIDSQTGYIINTSELFALNGDRDWLRSHQASCEKALDWLIKRDSDHNGIFEMMNNTIAEEKASDWLDIVWASYENAFVNAQLYEALTLWSTCEQVLNNPQKATYYATVAARLKEAFNKPVEKGGFWSETKQQYVYWRDKDGSIHGDNLVTPVNFAAIAFGICDDPKRIALILDQVEKRTQAERLFHWPLCFDSFQRAEVSGGNWPFPMYENGDIFPTWGYLGIRAYAAYDKTIALNYIHKLLAQYNKDGLSSQRYNRVSQKGEGSDILSGICTTITGLYRDIYGVRPSWDRLGIEPHLTPELDGTTFNYKLRGTTYQLTLHTNSYSVKGDGFAVKSQEHFGIAKTKEGIVFYPQNQTERRLTVREKTGKTVDLVVAPWKEEAISWEALAPGNYQFTWNDLPKGARYQLWINGKRINTVTVDEGVLTLTHQVKRATKFLLKPIA</sequence>
<dbReference type="RefSeq" id="WP_345231494.1">
    <property type="nucleotide sequence ID" value="NZ_BAABIQ010000029.1"/>
</dbReference>
<protein>
    <recommendedName>
        <fullName evidence="1">Alpha-L-rhamnosidase six-hairpin glycosidase domain-containing protein</fullName>
    </recommendedName>
</protein>